<dbReference type="EMBL" id="AFQF01002156">
    <property type="protein sequence ID" value="EGU82436.1"/>
    <property type="molecule type" value="Genomic_DNA"/>
</dbReference>
<organism evidence="1">
    <name type="scientific">Fusarium oxysporum (strain Fo5176)</name>
    <name type="common">Fusarium vascular wilt</name>
    <dbReference type="NCBI Taxonomy" id="660025"/>
    <lineage>
        <taxon>Eukaryota</taxon>
        <taxon>Fungi</taxon>
        <taxon>Dikarya</taxon>
        <taxon>Ascomycota</taxon>
        <taxon>Pezizomycotina</taxon>
        <taxon>Sordariomycetes</taxon>
        <taxon>Hypocreomycetidae</taxon>
        <taxon>Hypocreales</taxon>
        <taxon>Nectriaceae</taxon>
        <taxon>Fusarium</taxon>
        <taxon>Fusarium oxysporum species complex</taxon>
    </lineage>
</organism>
<reference evidence="1" key="1">
    <citation type="journal article" date="2012" name="Mol. Plant Microbe Interact.">
        <title>A highly conserved effector in Fusarium oxysporum is required for full virulence on Arabidopsis.</title>
        <authorList>
            <person name="Thatcher L.F."/>
            <person name="Gardiner D.M."/>
            <person name="Kazan K."/>
            <person name="Manners J."/>
        </authorList>
    </citation>
    <scope>NUCLEOTIDE SEQUENCE [LARGE SCALE GENOMIC DNA]</scope>
    <source>
        <strain evidence="1">Fo5176</strain>
    </source>
</reference>
<protein>
    <submittedName>
        <fullName evidence="1">Uncharacterized protein</fullName>
    </submittedName>
</protein>
<accession>F9FKU3</accession>
<dbReference type="AlphaFoldDB" id="F9FKU3"/>
<proteinExistence type="predicted"/>
<comment type="caution">
    <text evidence="1">The sequence shown here is derived from an EMBL/GenBank/DDBJ whole genome shotgun (WGS) entry which is preliminary data.</text>
</comment>
<name>F9FKU3_FUSOF</name>
<sequence>MVLLLSRQTRDPSFFMVLGKILFRARSRPDISQFSLISKRLRKPAKG</sequence>
<gene>
    <name evidence="1" type="ORF">FOXB_07022</name>
</gene>
<evidence type="ECO:0000313" key="1">
    <source>
        <dbReference type="EMBL" id="EGU82436.1"/>
    </source>
</evidence>